<sequence length="60" mass="7706">MNNWWENKKERTRKHRKHGEKYTFGDFIMDVLFWIPELIILPFRLVFWVFRGLWRLFDFT</sequence>
<name>A0A916RRV3_9BACI</name>
<dbReference type="Proteomes" id="UP000613512">
    <property type="component" value="Unassembled WGS sequence"/>
</dbReference>
<dbReference type="EMBL" id="BMEY01000004">
    <property type="protein sequence ID" value="GGA68207.1"/>
    <property type="molecule type" value="Genomic_DNA"/>
</dbReference>
<accession>A0A916RRV3</accession>
<dbReference type="RefSeq" id="WP_188383616.1">
    <property type="nucleotide sequence ID" value="NZ_BMEY01000004.1"/>
</dbReference>
<dbReference type="AlphaFoldDB" id="A0A916RRV3"/>
<keyword evidence="1" id="KW-0472">Membrane</keyword>
<protein>
    <submittedName>
        <fullName evidence="2">Uncharacterized protein</fullName>
    </submittedName>
</protein>
<keyword evidence="3" id="KW-1185">Reference proteome</keyword>
<evidence type="ECO:0000313" key="3">
    <source>
        <dbReference type="Proteomes" id="UP000613512"/>
    </source>
</evidence>
<reference evidence="2" key="2">
    <citation type="submission" date="2020-09" db="EMBL/GenBank/DDBJ databases">
        <authorList>
            <person name="Sun Q."/>
            <person name="Zhou Y."/>
        </authorList>
    </citation>
    <scope>NUCLEOTIDE SEQUENCE</scope>
    <source>
        <strain evidence="2">CGMCC 1.12408</strain>
    </source>
</reference>
<evidence type="ECO:0000313" key="2">
    <source>
        <dbReference type="EMBL" id="GGA68207.1"/>
    </source>
</evidence>
<reference evidence="2" key="1">
    <citation type="journal article" date="2014" name="Int. J. Syst. Evol. Microbiol.">
        <title>Complete genome sequence of Corynebacterium casei LMG S-19264T (=DSM 44701T), isolated from a smear-ripened cheese.</title>
        <authorList>
            <consortium name="US DOE Joint Genome Institute (JGI-PGF)"/>
            <person name="Walter F."/>
            <person name="Albersmeier A."/>
            <person name="Kalinowski J."/>
            <person name="Ruckert C."/>
        </authorList>
    </citation>
    <scope>NUCLEOTIDE SEQUENCE</scope>
    <source>
        <strain evidence="2">CGMCC 1.12408</strain>
    </source>
</reference>
<gene>
    <name evidence="2" type="ORF">GCM10008025_10190</name>
</gene>
<evidence type="ECO:0000256" key="1">
    <source>
        <dbReference type="SAM" id="Phobius"/>
    </source>
</evidence>
<proteinExistence type="predicted"/>
<keyword evidence="1" id="KW-0812">Transmembrane</keyword>
<comment type="caution">
    <text evidence="2">The sequence shown here is derived from an EMBL/GenBank/DDBJ whole genome shotgun (WGS) entry which is preliminary data.</text>
</comment>
<organism evidence="2 3">
    <name type="scientific">Ornithinibacillus halotolerans</name>
    <dbReference type="NCBI Taxonomy" id="1274357"/>
    <lineage>
        <taxon>Bacteria</taxon>
        <taxon>Bacillati</taxon>
        <taxon>Bacillota</taxon>
        <taxon>Bacilli</taxon>
        <taxon>Bacillales</taxon>
        <taxon>Bacillaceae</taxon>
        <taxon>Ornithinibacillus</taxon>
    </lineage>
</organism>
<feature type="transmembrane region" description="Helical" evidence="1">
    <location>
        <begin position="31"/>
        <end position="50"/>
    </location>
</feature>
<keyword evidence="1" id="KW-1133">Transmembrane helix</keyword>